<feature type="transmembrane region" description="Helical" evidence="9">
    <location>
        <begin position="833"/>
        <end position="850"/>
    </location>
</feature>
<evidence type="ECO:0000256" key="8">
    <source>
        <dbReference type="ARBA" id="ARBA00023136"/>
    </source>
</evidence>
<dbReference type="SFLD" id="SFLDF00027">
    <property type="entry name" value="p-type_atpase"/>
    <property type="match status" value="1"/>
</dbReference>
<dbReference type="HOGENOM" id="CLU_002360_3_2_5"/>
<evidence type="ECO:0000256" key="7">
    <source>
        <dbReference type="ARBA" id="ARBA00022989"/>
    </source>
</evidence>
<feature type="transmembrane region" description="Helical" evidence="9">
    <location>
        <begin position="862"/>
        <end position="881"/>
    </location>
</feature>
<evidence type="ECO:0000313" key="12">
    <source>
        <dbReference type="Proteomes" id="UP000018922"/>
    </source>
</evidence>
<dbReference type="Gene3D" id="2.70.150.10">
    <property type="entry name" value="Calcium-transporting ATPase, cytoplasmic transduction domain A"/>
    <property type="match status" value="1"/>
</dbReference>
<dbReference type="Pfam" id="PF00690">
    <property type="entry name" value="Cation_ATPase_N"/>
    <property type="match status" value="1"/>
</dbReference>
<dbReference type="FunFam" id="3.40.50.1000:FF:000001">
    <property type="entry name" value="Phospholipid-transporting ATPase IC"/>
    <property type="match status" value="1"/>
</dbReference>
<dbReference type="InterPro" id="IPR004014">
    <property type="entry name" value="ATPase_P-typ_cation-transptr_N"/>
</dbReference>
<dbReference type="InterPro" id="IPR059000">
    <property type="entry name" value="ATPase_P-type_domA"/>
</dbReference>
<dbReference type="GO" id="GO:0036376">
    <property type="term" value="P:sodium ion export across plasma membrane"/>
    <property type="evidence" value="ECO:0007669"/>
    <property type="project" value="TreeGrafter"/>
</dbReference>
<keyword evidence="4" id="KW-0547">Nucleotide-binding</keyword>
<dbReference type="InterPro" id="IPR023214">
    <property type="entry name" value="HAD_sf"/>
</dbReference>
<sequence length="906" mass="95738">MAEVGPWWHSLTADEALAAVGSCRDGLSQQEAERRLRAHGANRLPAPRRRGPAMMMLAQFHNVLIYVLLASGLGTALLGHAVDAVVIFAVVALNAVIGFLQEGKAERALDAIRHMLTPSAMVMRDGHRREIPAADLVVGDVVLLHSGDKVSADLRLIHAKGLRVQEAVLTGESLPSEKSSHPAAADTPLAERACMAYSGTNVVAGLAAGVVVAAGSATEIGRISTLLAEVPRLTTPLLRKMAAFGRQLTGAILVLAAGTFTFGILVHGFSADEMFLAAVGLAVAAIPEGLPAIVTITLAIGVRRMAARNAIVRRLPAVETLGAVTVICSDKTGTLTRNEMTVRSVATTGSLMHVGGEGYAPVGAFCQDGATVDPAAPDLVEIARAVALCNESELTEADGEWQVVGDPMEGALLVLAGKAGLDATLERERFPRHDAIPFEPEHRFMASLHHDHRGHAFILVKGAPEAVLSMCNRQRRAGEDEVLDLPHWHAIAEARVVAGERLLAVCLRAVDPQQRELSFGDVEGGFTLLGLVGLIDPPRDEAVMAVRHCRAAGIAVKMITGDHPGTAAAIGRQMGLGEATVTVGSALDGMDDETLGGVAASTTVFARTAPEHKLRLVQALQRAGNVVAMTGDGVNDAPALKQADVGVAMGRKGTEVAKEAAEIVLADDNFASITRAVEEGRTVYDNIRKAIIFILPTNGGEALVMIAAILAGIALPITAKQILWVNMITAVTLALALAFEPAEGDVMRRPPRPPSEPLLSGFLIWRVILVSVLLLVAVMGLYLWERAEGADLATARTVAVNMLVVGEVFYLLNVRRLRGPALSRHGLSVSRPALIAIAVVTAWQMLYTYAPPMQAVFESAGLGWAAWGRILAAGALIFVFVEVEKVLLTRRDDHARGSRDHSSSPS</sequence>
<dbReference type="Pfam" id="PF13246">
    <property type="entry name" value="Cation_ATPase"/>
    <property type="match status" value="1"/>
</dbReference>
<keyword evidence="5" id="KW-0067">ATP-binding</keyword>
<dbReference type="SUPFAM" id="SSF81665">
    <property type="entry name" value="Calcium ATPase, transmembrane domain M"/>
    <property type="match status" value="1"/>
</dbReference>
<comment type="similarity">
    <text evidence="2">Belongs to the cation transport ATPase (P-type) (TC 3.A.3) family. Type IIA subfamily.</text>
</comment>
<dbReference type="Gene3D" id="1.20.1110.10">
    <property type="entry name" value="Calcium-transporting ATPase, transmembrane domain"/>
    <property type="match status" value="1"/>
</dbReference>
<dbReference type="PRINTS" id="PR00120">
    <property type="entry name" value="HATPASE"/>
</dbReference>
<dbReference type="eggNOG" id="COG0474">
    <property type="taxonomic scope" value="Bacteria"/>
</dbReference>
<dbReference type="GO" id="GO:1990573">
    <property type="term" value="P:potassium ion import across plasma membrane"/>
    <property type="evidence" value="ECO:0007669"/>
    <property type="project" value="TreeGrafter"/>
</dbReference>
<dbReference type="Pfam" id="PF00122">
    <property type="entry name" value="E1-E2_ATPase"/>
    <property type="match status" value="1"/>
</dbReference>
<dbReference type="SMART" id="SM00831">
    <property type="entry name" value="Cation_ATPase_N"/>
    <property type="match status" value="1"/>
</dbReference>
<comment type="subcellular location">
    <subcellularLocation>
        <location evidence="1">Membrane</location>
        <topology evidence="1">Multi-pass membrane protein</topology>
    </subcellularLocation>
</comment>
<gene>
    <name evidence="11" type="primary">yloB</name>
    <name evidence="11" type="ordered locus">MGMSRv2__2566</name>
</gene>
<dbReference type="PRINTS" id="PR00119">
    <property type="entry name" value="CATATPASE"/>
</dbReference>
<feature type="transmembrane region" description="Helical" evidence="9">
    <location>
        <begin position="721"/>
        <end position="742"/>
    </location>
</feature>
<dbReference type="InterPro" id="IPR023298">
    <property type="entry name" value="ATPase_P-typ_TM_dom_sf"/>
</dbReference>
<evidence type="ECO:0000256" key="2">
    <source>
        <dbReference type="ARBA" id="ARBA00005675"/>
    </source>
</evidence>
<evidence type="ECO:0000256" key="9">
    <source>
        <dbReference type="SAM" id="Phobius"/>
    </source>
</evidence>
<keyword evidence="6" id="KW-1278">Translocase</keyword>
<feature type="transmembrane region" description="Helical" evidence="9">
    <location>
        <begin position="763"/>
        <end position="784"/>
    </location>
</feature>
<feature type="transmembrane region" description="Helical" evidence="9">
    <location>
        <begin position="53"/>
        <end position="71"/>
    </location>
</feature>
<evidence type="ECO:0000256" key="3">
    <source>
        <dbReference type="ARBA" id="ARBA00022692"/>
    </source>
</evidence>
<dbReference type="InterPro" id="IPR036412">
    <property type="entry name" value="HAD-like_sf"/>
</dbReference>
<dbReference type="SFLD" id="SFLDS00003">
    <property type="entry name" value="Haloacid_Dehalogenase"/>
    <property type="match status" value="1"/>
</dbReference>
<dbReference type="Pfam" id="PF08282">
    <property type="entry name" value="Hydrolase_3"/>
    <property type="match status" value="1"/>
</dbReference>
<dbReference type="SFLD" id="SFLDG00002">
    <property type="entry name" value="C1.7:_P-type_atpase_like"/>
    <property type="match status" value="1"/>
</dbReference>
<dbReference type="PANTHER" id="PTHR43294:SF20">
    <property type="entry name" value="P-TYPE ATPASE"/>
    <property type="match status" value="1"/>
</dbReference>
<dbReference type="InterPro" id="IPR023299">
    <property type="entry name" value="ATPase_P-typ_cyto_dom_N"/>
</dbReference>
<dbReference type="InterPro" id="IPR001757">
    <property type="entry name" value="P_typ_ATPase"/>
</dbReference>
<feature type="transmembrane region" description="Helical" evidence="9">
    <location>
        <begin position="790"/>
        <end position="812"/>
    </location>
</feature>
<feature type="transmembrane region" description="Helical" evidence="9">
    <location>
        <begin position="690"/>
        <end position="715"/>
    </location>
</feature>
<feature type="transmembrane region" description="Helical" evidence="9">
    <location>
        <begin position="248"/>
        <end position="269"/>
    </location>
</feature>
<dbReference type="GO" id="GO:0030007">
    <property type="term" value="P:intracellular potassium ion homeostasis"/>
    <property type="evidence" value="ECO:0007669"/>
    <property type="project" value="TreeGrafter"/>
</dbReference>
<evidence type="ECO:0000256" key="4">
    <source>
        <dbReference type="ARBA" id="ARBA00022741"/>
    </source>
</evidence>
<dbReference type="Pfam" id="PF00689">
    <property type="entry name" value="Cation_ATPase_C"/>
    <property type="match status" value="1"/>
</dbReference>
<dbReference type="InterPro" id="IPR018303">
    <property type="entry name" value="ATPase_P-typ_P_site"/>
</dbReference>
<protein>
    <submittedName>
        <fullName evidence="11">P-type calcium transport ATPase</fullName>
    </submittedName>
</protein>
<dbReference type="Gene3D" id="3.40.50.1000">
    <property type="entry name" value="HAD superfamily/HAD-like"/>
    <property type="match status" value="1"/>
</dbReference>
<dbReference type="InterPro" id="IPR044492">
    <property type="entry name" value="P_typ_ATPase_HD_dom"/>
</dbReference>
<evidence type="ECO:0000256" key="5">
    <source>
        <dbReference type="ARBA" id="ARBA00022840"/>
    </source>
</evidence>
<dbReference type="GO" id="GO:0006883">
    <property type="term" value="P:intracellular sodium ion homeostasis"/>
    <property type="evidence" value="ECO:0007669"/>
    <property type="project" value="TreeGrafter"/>
</dbReference>
<dbReference type="PANTHER" id="PTHR43294">
    <property type="entry name" value="SODIUM/POTASSIUM-TRANSPORTING ATPASE SUBUNIT ALPHA"/>
    <property type="match status" value="1"/>
</dbReference>
<dbReference type="SUPFAM" id="SSF81660">
    <property type="entry name" value="Metal cation-transporting ATPase, ATP-binding domain N"/>
    <property type="match status" value="1"/>
</dbReference>
<evidence type="ECO:0000313" key="11">
    <source>
        <dbReference type="EMBL" id="CDK99781.1"/>
    </source>
</evidence>
<keyword evidence="8 9" id="KW-0472">Membrane</keyword>
<dbReference type="GO" id="GO:0016887">
    <property type="term" value="F:ATP hydrolysis activity"/>
    <property type="evidence" value="ECO:0007669"/>
    <property type="project" value="InterPro"/>
</dbReference>
<dbReference type="STRING" id="1430440.MGMSRv2__2566"/>
<dbReference type="GO" id="GO:0005524">
    <property type="term" value="F:ATP binding"/>
    <property type="evidence" value="ECO:0007669"/>
    <property type="project" value="UniProtKB-KW"/>
</dbReference>
<dbReference type="GO" id="GO:1902600">
    <property type="term" value="P:proton transmembrane transport"/>
    <property type="evidence" value="ECO:0007669"/>
    <property type="project" value="TreeGrafter"/>
</dbReference>
<reference evidence="11 12" key="1">
    <citation type="journal article" date="2014" name="Genome Announc.">
        <title>Complete genome sequence of Magnetospirillum gryphiswaldense MSR-1.</title>
        <authorList>
            <person name="Wang X."/>
            <person name="Wang Q."/>
            <person name="Zhang W."/>
            <person name="Wang Y."/>
            <person name="Li L."/>
            <person name="Wen T."/>
            <person name="Zhang T."/>
            <person name="Zhang Y."/>
            <person name="Xu J."/>
            <person name="Hu J."/>
            <person name="Li S."/>
            <person name="Liu L."/>
            <person name="Liu J."/>
            <person name="Jiang W."/>
            <person name="Tian J."/>
            <person name="Li Y."/>
            <person name="Schuler D."/>
            <person name="Wang L."/>
            <person name="Li J."/>
        </authorList>
    </citation>
    <scope>NUCLEOTIDE SEQUENCE [LARGE SCALE GENOMIC DNA]</scope>
    <source>
        <strain evidence="12">DSM 6361 / JCM 21280 / NBRC 15271 / MSR-1</strain>
    </source>
</reference>
<dbReference type="InterPro" id="IPR050510">
    <property type="entry name" value="Cation_transp_ATPase_P-type"/>
</dbReference>
<dbReference type="Gene3D" id="3.40.1110.10">
    <property type="entry name" value="Calcium-transporting ATPase, cytoplasmic domain N"/>
    <property type="match status" value="1"/>
</dbReference>
<evidence type="ECO:0000256" key="1">
    <source>
        <dbReference type="ARBA" id="ARBA00004141"/>
    </source>
</evidence>
<evidence type="ECO:0000256" key="6">
    <source>
        <dbReference type="ARBA" id="ARBA00022967"/>
    </source>
</evidence>
<dbReference type="GO" id="GO:0005391">
    <property type="term" value="F:P-type sodium:potassium-exchanging transporter activity"/>
    <property type="evidence" value="ECO:0007669"/>
    <property type="project" value="TreeGrafter"/>
</dbReference>
<dbReference type="InterPro" id="IPR006068">
    <property type="entry name" value="ATPase_P-typ_cation-transptr_C"/>
</dbReference>
<accession>V6F670</accession>
<keyword evidence="12" id="KW-1185">Reference proteome</keyword>
<proteinExistence type="inferred from homology"/>
<feature type="transmembrane region" description="Helical" evidence="9">
    <location>
        <begin position="275"/>
        <end position="300"/>
    </location>
</feature>
<organism evidence="11 12">
    <name type="scientific">Magnetospirillum gryphiswaldense (strain DSM 6361 / JCM 21280 / NBRC 15271 / MSR-1)</name>
    <dbReference type="NCBI Taxonomy" id="431944"/>
    <lineage>
        <taxon>Bacteria</taxon>
        <taxon>Pseudomonadati</taxon>
        <taxon>Pseudomonadota</taxon>
        <taxon>Alphaproteobacteria</taxon>
        <taxon>Rhodospirillales</taxon>
        <taxon>Rhodospirillaceae</taxon>
        <taxon>Magnetospirillum</taxon>
    </lineage>
</organism>
<dbReference type="SUPFAM" id="SSF81653">
    <property type="entry name" value="Calcium ATPase, transduction domain A"/>
    <property type="match status" value="1"/>
</dbReference>
<keyword evidence="3 9" id="KW-0812">Transmembrane</keyword>
<dbReference type="SUPFAM" id="SSF56784">
    <property type="entry name" value="HAD-like"/>
    <property type="match status" value="1"/>
</dbReference>
<dbReference type="PROSITE" id="PS00154">
    <property type="entry name" value="ATPASE_E1_E2"/>
    <property type="match status" value="1"/>
</dbReference>
<dbReference type="EMBL" id="HG794546">
    <property type="protein sequence ID" value="CDK99781.1"/>
    <property type="molecule type" value="Genomic_DNA"/>
</dbReference>
<dbReference type="InterPro" id="IPR008250">
    <property type="entry name" value="ATPase_P-typ_transduc_dom_A_sf"/>
</dbReference>
<feature type="transmembrane region" description="Helical" evidence="9">
    <location>
        <begin position="77"/>
        <end position="100"/>
    </location>
</feature>
<dbReference type="NCBIfam" id="TIGR01494">
    <property type="entry name" value="ATPase_P-type"/>
    <property type="match status" value="2"/>
</dbReference>
<dbReference type="Proteomes" id="UP000018922">
    <property type="component" value="Chromosome I"/>
</dbReference>
<dbReference type="KEGG" id="mgy:MGMSRv2__2566"/>
<name>V6F670_MAGGM</name>
<dbReference type="GO" id="GO:0005886">
    <property type="term" value="C:plasma membrane"/>
    <property type="evidence" value="ECO:0007669"/>
    <property type="project" value="TreeGrafter"/>
</dbReference>
<feature type="domain" description="Cation-transporting P-type ATPase N-terminal" evidence="10">
    <location>
        <begin position="7"/>
        <end position="80"/>
    </location>
</feature>
<keyword evidence="7 9" id="KW-1133">Transmembrane helix</keyword>
<dbReference type="AlphaFoldDB" id="V6F670"/>
<evidence type="ECO:0000259" key="10">
    <source>
        <dbReference type="SMART" id="SM00831"/>
    </source>
</evidence>